<feature type="region of interest" description="Disordered" evidence="2">
    <location>
        <begin position="1"/>
        <end position="47"/>
    </location>
</feature>
<feature type="coiled-coil region" evidence="1">
    <location>
        <begin position="118"/>
        <end position="145"/>
    </location>
</feature>
<dbReference type="EMBL" id="JAOPGA020001300">
    <property type="protein sequence ID" value="KAL0487056.1"/>
    <property type="molecule type" value="Genomic_DNA"/>
</dbReference>
<dbReference type="SUPFAM" id="SSF55277">
    <property type="entry name" value="GYF domain"/>
    <property type="match status" value="1"/>
</dbReference>
<dbReference type="Pfam" id="PF02213">
    <property type="entry name" value="GYF"/>
    <property type="match status" value="1"/>
</dbReference>
<evidence type="ECO:0000259" key="3">
    <source>
        <dbReference type="PROSITE" id="PS50829"/>
    </source>
</evidence>
<keyword evidence="5" id="KW-1185">Reference proteome</keyword>
<evidence type="ECO:0000313" key="5">
    <source>
        <dbReference type="Proteomes" id="UP001431209"/>
    </source>
</evidence>
<reference evidence="4 5" key="1">
    <citation type="submission" date="2024-03" db="EMBL/GenBank/DDBJ databases">
        <title>The Acrasis kona genome and developmental transcriptomes reveal deep origins of eukaryotic multicellular pathways.</title>
        <authorList>
            <person name="Sheikh S."/>
            <person name="Fu C.-J."/>
            <person name="Brown M.W."/>
            <person name="Baldauf S.L."/>
        </authorList>
    </citation>
    <scope>NUCLEOTIDE SEQUENCE [LARGE SCALE GENOMIC DNA]</scope>
    <source>
        <strain evidence="4 5">ATCC MYA-3509</strain>
    </source>
</reference>
<protein>
    <submittedName>
        <fullName evidence="4">CD2 antigen cytoplasmic tail-binding protein</fullName>
    </submittedName>
</protein>
<dbReference type="PANTHER" id="PTHR13138">
    <property type="entry name" value="PROTEIN LIN1"/>
    <property type="match status" value="1"/>
</dbReference>
<dbReference type="Proteomes" id="UP001431209">
    <property type="component" value="Unassembled WGS sequence"/>
</dbReference>
<comment type="caution">
    <text evidence="4">The sequence shown here is derived from an EMBL/GenBank/DDBJ whole genome shotgun (WGS) entry which is preliminary data.</text>
</comment>
<gene>
    <name evidence="4" type="ORF">AKO1_012154</name>
</gene>
<accession>A0AAW2ZEB8</accession>
<organism evidence="4 5">
    <name type="scientific">Acrasis kona</name>
    <dbReference type="NCBI Taxonomy" id="1008807"/>
    <lineage>
        <taxon>Eukaryota</taxon>
        <taxon>Discoba</taxon>
        <taxon>Heterolobosea</taxon>
        <taxon>Tetramitia</taxon>
        <taxon>Eutetramitia</taxon>
        <taxon>Acrasidae</taxon>
        <taxon>Acrasis</taxon>
    </lineage>
</organism>
<evidence type="ECO:0000256" key="2">
    <source>
        <dbReference type="SAM" id="MobiDB-lite"/>
    </source>
</evidence>
<dbReference type="Gene3D" id="3.30.1490.40">
    <property type="match status" value="1"/>
</dbReference>
<dbReference type="InterPro" id="IPR035445">
    <property type="entry name" value="GYF-like_dom_sf"/>
</dbReference>
<evidence type="ECO:0000256" key="1">
    <source>
        <dbReference type="SAM" id="Coils"/>
    </source>
</evidence>
<name>A0AAW2ZEB8_9EUKA</name>
<dbReference type="InterPro" id="IPR039905">
    <property type="entry name" value="CD2BP2/Lin1"/>
</dbReference>
<feature type="domain" description="GYF" evidence="3">
    <location>
        <begin position="292"/>
        <end position="345"/>
    </location>
</feature>
<keyword evidence="1" id="KW-0175">Coiled coil</keyword>
<dbReference type="PANTHER" id="PTHR13138:SF3">
    <property type="entry name" value="CD2 ANTIGEN CYTOPLASMIC TAIL-BINDING PROTEIN 2"/>
    <property type="match status" value="1"/>
</dbReference>
<proteinExistence type="predicted"/>
<dbReference type="PROSITE" id="PS50829">
    <property type="entry name" value="GYF"/>
    <property type="match status" value="1"/>
</dbReference>
<dbReference type="AlphaFoldDB" id="A0AAW2ZEB8"/>
<dbReference type="InterPro" id="IPR003169">
    <property type="entry name" value="GYF"/>
</dbReference>
<sequence length="366" mass="42134">MSKRRFEGSGEDQPHSKIKKKWADFDNDPQHEQEISEKLRKANEARQIRSIRRVAKGDFDASHEDLLGSVDVSADGSIKNVGGEDKTSENQVEEGVVFDAFNLVEERQDGSFDESGNYLEKKRNFAKINQNREKLEKKLLEEQLLTGSKIDVDVIRRRVKKQQQDQSDSEEEGEEQDAWADQLATTTATISSSNTSRNEPSEDKPQEQFNEMILKRAIYQVLDHPQETVAAGLSRLQPKKKSTNIDLDRIEKFEKLSQAVMKLVKMGEYTIYSETRAQIEDELDAHKRCEPECEWYYKWELQGETFGPFSTKAMIEWRDADQFSDYDILVKKIVKGESEEVDMFGGEEDAPTEFVYLSSIDLDGYN</sequence>
<evidence type="ECO:0000313" key="4">
    <source>
        <dbReference type="EMBL" id="KAL0487056.1"/>
    </source>
</evidence>
<dbReference type="GO" id="GO:0005682">
    <property type="term" value="C:U5 snRNP"/>
    <property type="evidence" value="ECO:0007669"/>
    <property type="project" value="InterPro"/>
</dbReference>